<dbReference type="KEGG" id="amon:H9L24_00975"/>
<dbReference type="RefSeq" id="WP_187736607.1">
    <property type="nucleotide sequence ID" value="NZ_CP060790.1"/>
</dbReference>
<dbReference type="GO" id="GO:0016491">
    <property type="term" value="F:oxidoreductase activity"/>
    <property type="evidence" value="ECO:0007669"/>
    <property type="project" value="UniProtKB-KW"/>
</dbReference>
<keyword evidence="3" id="KW-0285">Flavoprotein</keyword>
<evidence type="ECO:0000256" key="3">
    <source>
        <dbReference type="ARBA" id="ARBA00022630"/>
    </source>
</evidence>
<evidence type="ECO:0000256" key="4">
    <source>
        <dbReference type="ARBA" id="ARBA00023002"/>
    </source>
</evidence>
<keyword evidence="4" id="KW-0560">Oxidoreductase</keyword>
<evidence type="ECO:0000313" key="6">
    <source>
        <dbReference type="EMBL" id="QNP59624.1"/>
    </source>
</evidence>
<reference evidence="6 7" key="1">
    <citation type="submission" date="2020-08" db="EMBL/GenBank/DDBJ databases">
        <title>Genome sequence of Acidovorax monticola KACC 19171T.</title>
        <authorList>
            <person name="Hyun D.-W."/>
            <person name="Bae J.-W."/>
        </authorList>
    </citation>
    <scope>NUCLEOTIDE SEQUENCE [LARGE SCALE GENOMIC DNA]</scope>
    <source>
        <strain evidence="6 7">KACC 19171</strain>
    </source>
</reference>
<name>A0A7H0HGF8_9BURK</name>
<comment type="cofactor">
    <cofactor evidence="1">
        <name>FAD</name>
        <dbReference type="ChEBI" id="CHEBI:57692"/>
    </cofactor>
</comment>
<evidence type="ECO:0000256" key="2">
    <source>
        <dbReference type="ARBA" id="ARBA00009410"/>
    </source>
</evidence>
<dbReference type="AlphaFoldDB" id="A0A7H0HGF8"/>
<dbReference type="GO" id="GO:0005737">
    <property type="term" value="C:cytoplasm"/>
    <property type="evidence" value="ECO:0007669"/>
    <property type="project" value="TreeGrafter"/>
</dbReference>
<proteinExistence type="inferred from homology"/>
<dbReference type="NCBIfam" id="TIGR03364">
    <property type="entry name" value="HpnW_proposed"/>
    <property type="match status" value="1"/>
</dbReference>
<evidence type="ECO:0000259" key="5">
    <source>
        <dbReference type="Pfam" id="PF01266"/>
    </source>
</evidence>
<dbReference type="PANTHER" id="PTHR13847">
    <property type="entry name" value="SARCOSINE DEHYDROGENASE-RELATED"/>
    <property type="match status" value="1"/>
</dbReference>
<dbReference type="EMBL" id="CP060790">
    <property type="protein sequence ID" value="QNP59624.1"/>
    <property type="molecule type" value="Genomic_DNA"/>
</dbReference>
<sequence>MTYDIIVVGAGVVGLAHAYAAAQRGLRVLVIERDAACAGASVRNFGFVTVTGQRAGAHWQRAMRSRELWAAIAPQAGIEVLHSGLWLAARRPAAHAVLEAFMQTEMAPGCELLTPQAAAARHPALRTAGLQSVLYSPHELRVESRTAIPRLARWLAEAHGVDFRFGEAVLEVAPPRVRTVRAAYAAERVVVCTNADPGSLYAPEWAAHGLRQCQLQMLRVRPQAGFELKGSVMGDLSLVRYEGYSALEPARALRERLQNEEQESLAHGIHLIVVQSADGSLVVGDSHHYGMPGGPAPAPFAQERVDALILRHLCEALQLTEASVVERWVGTYPVSPAEPCIVQAPDDATRLVAVTSGSGASTALGLAEEVLSTW</sequence>
<dbReference type="InterPro" id="IPR006076">
    <property type="entry name" value="FAD-dep_OxRdtase"/>
</dbReference>
<gene>
    <name evidence="6" type="ORF">H9L24_00975</name>
</gene>
<organism evidence="6 7">
    <name type="scientific">Paenacidovorax monticola</name>
    <dbReference type="NCBI Taxonomy" id="1926868"/>
    <lineage>
        <taxon>Bacteria</taxon>
        <taxon>Pseudomonadati</taxon>
        <taxon>Pseudomonadota</taxon>
        <taxon>Betaproteobacteria</taxon>
        <taxon>Burkholderiales</taxon>
        <taxon>Comamonadaceae</taxon>
        <taxon>Paenacidovorax</taxon>
    </lineage>
</organism>
<accession>A0A7H0HGF8</accession>
<dbReference type="Proteomes" id="UP000516057">
    <property type="component" value="Chromosome"/>
</dbReference>
<evidence type="ECO:0000313" key="7">
    <source>
        <dbReference type="Proteomes" id="UP000516057"/>
    </source>
</evidence>
<dbReference type="InterPro" id="IPR036188">
    <property type="entry name" value="FAD/NAD-bd_sf"/>
</dbReference>
<keyword evidence="7" id="KW-1185">Reference proteome</keyword>
<comment type="similarity">
    <text evidence="2">Belongs to the DadA oxidoreductase family.</text>
</comment>
<dbReference type="PANTHER" id="PTHR13847:SF286">
    <property type="entry name" value="D-AMINO ACID DEHYDROGENASE"/>
    <property type="match status" value="1"/>
</dbReference>
<evidence type="ECO:0000256" key="1">
    <source>
        <dbReference type="ARBA" id="ARBA00001974"/>
    </source>
</evidence>
<dbReference type="Pfam" id="PF01266">
    <property type="entry name" value="DAO"/>
    <property type="match status" value="1"/>
</dbReference>
<feature type="domain" description="FAD dependent oxidoreductase" evidence="5">
    <location>
        <begin position="4"/>
        <end position="370"/>
    </location>
</feature>
<dbReference type="Gene3D" id="3.30.9.10">
    <property type="entry name" value="D-Amino Acid Oxidase, subunit A, domain 2"/>
    <property type="match status" value="1"/>
</dbReference>
<dbReference type="Gene3D" id="3.50.50.60">
    <property type="entry name" value="FAD/NAD(P)-binding domain"/>
    <property type="match status" value="1"/>
</dbReference>
<dbReference type="InterPro" id="IPR017741">
    <property type="entry name" value="FAD-dependent_OxRdtase_HpnW"/>
</dbReference>
<dbReference type="SUPFAM" id="SSF51905">
    <property type="entry name" value="FAD/NAD(P)-binding domain"/>
    <property type="match status" value="1"/>
</dbReference>
<protein>
    <submittedName>
        <fullName evidence="6">TIGR03364 family FAD-dependent oxidoreductase</fullName>
    </submittedName>
</protein>